<dbReference type="InterPro" id="IPR007421">
    <property type="entry name" value="Schlafen_AlbA_2_dom"/>
</dbReference>
<dbReference type="Proteomes" id="UP000036313">
    <property type="component" value="Unassembled WGS sequence"/>
</dbReference>
<reference evidence="2 3" key="1">
    <citation type="journal article" date="2015" name="Genome Biol. Evol.">
        <title>Characterization of Three Mycobacterium spp. with Potential Use in Bioremediation by Genome Sequencing and Comparative Genomics.</title>
        <authorList>
            <person name="Das S."/>
            <person name="Pettersson B.M."/>
            <person name="Behra P.R."/>
            <person name="Ramesh M."/>
            <person name="Dasgupta S."/>
            <person name="Bhattacharya A."/>
            <person name="Kirsebom L.A."/>
        </authorList>
    </citation>
    <scope>NUCLEOTIDE SEQUENCE [LARGE SCALE GENOMIC DNA]</scope>
    <source>
        <strain evidence="2 3">DSM 44075</strain>
    </source>
</reference>
<comment type="caution">
    <text evidence="2">The sequence shown here is derived from an EMBL/GenBank/DDBJ whole genome shotgun (WGS) entry which is preliminary data.</text>
</comment>
<accession>A0A0J6VR10</accession>
<dbReference type="Pfam" id="PF04326">
    <property type="entry name" value="SLFN_AlbA_2"/>
    <property type="match status" value="1"/>
</dbReference>
<name>A0A0J6VR10_9MYCO</name>
<feature type="domain" description="Schlafen AlbA-2" evidence="1">
    <location>
        <begin position="33"/>
        <end position="163"/>
    </location>
</feature>
<evidence type="ECO:0000313" key="3">
    <source>
        <dbReference type="Proteomes" id="UP000036313"/>
    </source>
</evidence>
<evidence type="ECO:0000313" key="2">
    <source>
        <dbReference type="EMBL" id="KMO71918.1"/>
    </source>
</evidence>
<dbReference type="InterPro" id="IPR038461">
    <property type="entry name" value="Schlafen_AlbA_2_dom_sf"/>
</dbReference>
<sequence length="527" mass="57926">MALDFDTSAPLRSPQSVTALLEAIRRAPVGSQETHWVEWKSTLDFGSKADRFAAARAIIAFANRDPVSSGRDCGGEAYLVVGVAPGQLVGVTEVLDAAALHDKLRPYVDGPQWSVDYFKVEGHDVAVFTVAAPRPGDRIHSLVTTYENNRSGTVFHRGVASSAPATHRELIMLQDRLLQDPPRPLGEQFRDAVEQGNPLVVARLMRATVQQLQAARADPQVFPNTFASRQPVEQLRQYLAMAQSYEELTAPLLDQLITACAWPNTDHERIWADTMAALAQPAPLSDTVTGQMRVGATQALIVEGRDERLQALALLPATLALYAGSISAVQGRNFGALRALTTDATVPWSLTHPNLRVTVIERVGPWEALSREDSLALTLRAAQLASDDTELEHLLGDIAQHRRRKPPFVASSYVFDVLRPYFAGLYGNARYGELFDETEIMFSLVVADQMAQDRVFTEPWLGLFVTDASHTARLEDSRYGAVLAEVNAAGDDWPPLQAGLFGGSIHRLSAALQRVTDYTKQMRHRVF</sequence>
<dbReference type="AlphaFoldDB" id="A0A0J6VR10"/>
<dbReference type="RefSeq" id="WP_048424520.1">
    <property type="nucleotide sequence ID" value="NZ_JYNU01000035.1"/>
</dbReference>
<protein>
    <recommendedName>
        <fullName evidence="1">Schlafen AlbA-2 domain-containing protein</fullName>
    </recommendedName>
</protein>
<evidence type="ECO:0000259" key="1">
    <source>
        <dbReference type="Pfam" id="PF04326"/>
    </source>
</evidence>
<dbReference type="Gene3D" id="3.30.950.30">
    <property type="entry name" value="Schlafen, AAA domain"/>
    <property type="match status" value="1"/>
</dbReference>
<proteinExistence type="predicted"/>
<gene>
    <name evidence="2" type="ORF">MOBUDSM44075_04152</name>
</gene>
<dbReference type="EMBL" id="JYNU01000035">
    <property type="protein sequence ID" value="KMO71918.1"/>
    <property type="molecule type" value="Genomic_DNA"/>
</dbReference>
<organism evidence="2 3">
    <name type="scientific">Mycolicibacterium obuense</name>
    <dbReference type="NCBI Taxonomy" id="1807"/>
    <lineage>
        <taxon>Bacteria</taxon>
        <taxon>Bacillati</taxon>
        <taxon>Actinomycetota</taxon>
        <taxon>Actinomycetes</taxon>
        <taxon>Mycobacteriales</taxon>
        <taxon>Mycobacteriaceae</taxon>
        <taxon>Mycolicibacterium</taxon>
    </lineage>
</organism>
<dbReference type="PATRIC" id="fig|1807.14.peg.4179"/>